<accession>Q2CHP9</accession>
<comment type="caution">
    <text evidence="5">The sequence shown here is derived from an EMBL/GenBank/DDBJ whole genome shotgun (WGS) entry which is preliminary data.</text>
</comment>
<dbReference type="EMBL" id="AAOT01000005">
    <property type="protein sequence ID" value="EAR52245.1"/>
    <property type="molecule type" value="Genomic_DNA"/>
</dbReference>
<dbReference type="InterPro" id="IPR006143">
    <property type="entry name" value="RND_pump_MFP"/>
</dbReference>
<dbReference type="Gene3D" id="2.40.50.100">
    <property type="match status" value="1"/>
</dbReference>
<dbReference type="Proteomes" id="UP000003635">
    <property type="component" value="Unassembled WGS sequence"/>
</dbReference>
<dbReference type="Pfam" id="PF25917">
    <property type="entry name" value="BSH_RND"/>
    <property type="match status" value="1"/>
</dbReference>
<proteinExistence type="inferred from homology"/>
<dbReference type="Gene3D" id="2.40.30.170">
    <property type="match status" value="1"/>
</dbReference>
<keyword evidence="6" id="KW-1185">Reference proteome</keyword>
<feature type="domain" description="CusB-like beta-barrel" evidence="4">
    <location>
        <begin position="299"/>
        <end position="368"/>
    </location>
</feature>
<dbReference type="SUPFAM" id="SSF111369">
    <property type="entry name" value="HlyD-like secretion proteins"/>
    <property type="match status" value="3"/>
</dbReference>
<evidence type="ECO:0000259" key="3">
    <source>
        <dbReference type="Pfam" id="PF25917"/>
    </source>
</evidence>
<dbReference type="InterPro" id="IPR058792">
    <property type="entry name" value="Beta-barrel_RND_2"/>
</dbReference>
<dbReference type="NCBIfam" id="TIGR01730">
    <property type="entry name" value="RND_mfp"/>
    <property type="match status" value="1"/>
</dbReference>
<comment type="similarity">
    <text evidence="1">Belongs to the membrane fusion protein (MFP) (TC 8.A.1) family.</text>
</comment>
<dbReference type="Pfam" id="PF25954">
    <property type="entry name" value="Beta-barrel_RND_2"/>
    <property type="match status" value="1"/>
</dbReference>
<organism evidence="5 6">
    <name type="scientific">Oceanicola granulosus (strain ATCC BAA-861 / DSM 15982 / KCTC 12143 / HTCC2516)</name>
    <dbReference type="NCBI Taxonomy" id="314256"/>
    <lineage>
        <taxon>Bacteria</taxon>
        <taxon>Pseudomonadati</taxon>
        <taxon>Pseudomonadota</taxon>
        <taxon>Alphaproteobacteria</taxon>
        <taxon>Rhodobacterales</taxon>
        <taxon>Roseobacteraceae</taxon>
        <taxon>Oceanicola</taxon>
    </lineage>
</organism>
<sequence length="448" mass="46745">MRLMPILTAILVTVVVYFVVVDRGTLLAIAQVSVEDAPAEVAMPDEGPEAVSVVAMTSQASTIDDAVVLRGRTEAARSVDVRAETSGLVISEPLDKGSYVEEGDLLCELDPGARQATLDEALGRLAEARARLPEAEARVPEAEAKQAEAVARVAEAEARLAEAEARLAEAEINYNAASRLSEDGFASETRLANAEAALESARASVSSAQATLSSTTAGIKGAEAGVEGAVAAVQGAQAAIVSAQAQVASSEREIDRLRITAPFAGLMETDAAERGSLLQAGGLCATIIQLDPIRLVGFVPEIGVGKVELGAPAVARLASASEELRGEVTYLARSADETTRTFRVEVTVDNADLSVSDGQTVEIMIRAEGQDAHLLPQSALTLNDDGDLGIRAVADDSTAAFMPVQMVRDSGEGIWVSGLPERVDVIVVGQEYVIDGVPVDPTYRENEG</sequence>
<evidence type="ECO:0000256" key="1">
    <source>
        <dbReference type="ARBA" id="ARBA00009477"/>
    </source>
</evidence>
<feature type="coiled-coil region" evidence="2">
    <location>
        <begin position="118"/>
        <end position="260"/>
    </location>
</feature>
<name>Q2CHP9_OCEGH</name>
<dbReference type="AlphaFoldDB" id="Q2CHP9"/>
<dbReference type="PANTHER" id="PTHR30469:SF29">
    <property type="entry name" value="BLR2860 PROTEIN"/>
    <property type="match status" value="1"/>
</dbReference>
<evidence type="ECO:0000313" key="5">
    <source>
        <dbReference type="EMBL" id="EAR52245.1"/>
    </source>
</evidence>
<keyword evidence="2" id="KW-0175">Coiled coil</keyword>
<dbReference type="eggNOG" id="COG0845">
    <property type="taxonomic scope" value="Bacteria"/>
</dbReference>
<evidence type="ECO:0000313" key="6">
    <source>
        <dbReference type="Proteomes" id="UP000003635"/>
    </source>
</evidence>
<reference evidence="5 6" key="1">
    <citation type="journal article" date="2010" name="J. Bacteriol.">
        <title>Genome sequences of Oceanicola granulosus HTCC2516(T) and Oceanicola batsensis HTCC2597(TDelta).</title>
        <authorList>
            <person name="Thrash J.C."/>
            <person name="Cho J.C."/>
            <person name="Vergin K.L."/>
            <person name="Giovannoni S.J."/>
        </authorList>
    </citation>
    <scope>NUCLEOTIDE SEQUENCE [LARGE SCALE GENOMIC DNA]</scope>
    <source>
        <strain evidence="6">ATCC BAA-861 / DSM 15982 / KCTC 12143 / HTCC2516</strain>
    </source>
</reference>
<dbReference type="GO" id="GO:1990281">
    <property type="term" value="C:efflux pump complex"/>
    <property type="evidence" value="ECO:0007669"/>
    <property type="project" value="TreeGrafter"/>
</dbReference>
<dbReference type="OrthoDB" id="9806939at2"/>
<evidence type="ECO:0000259" key="4">
    <source>
        <dbReference type="Pfam" id="PF25954"/>
    </source>
</evidence>
<gene>
    <name evidence="5" type="ORF">OG2516_02374</name>
</gene>
<dbReference type="HOGENOM" id="CLU_018816_0_0_5"/>
<dbReference type="PANTHER" id="PTHR30469">
    <property type="entry name" value="MULTIDRUG RESISTANCE PROTEIN MDTA"/>
    <property type="match status" value="1"/>
</dbReference>
<dbReference type="Gene3D" id="1.10.287.470">
    <property type="entry name" value="Helix hairpin bin"/>
    <property type="match status" value="1"/>
</dbReference>
<protein>
    <submittedName>
        <fullName evidence="5">Efflux transporter, RND family, MFP subunit</fullName>
    </submittedName>
</protein>
<dbReference type="RefSeq" id="WP_007254005.1">
    <property type="nucleotide sequence ID" value="NZ_CH724107.1"/>
</dbReference>
<feature type="domain" description="Multidrug resistance protein MdtA-like barrel-sandwich hybrid" evidence="3">
    <location>
        <begin position="77"/>
        <end position="283"/>
    </location>
</feature>
<dbReference type="InterPro" id="IPR058625">
    <property type="entry name" value="MdtA-like_BSH"/>
</dbReference>
<dbReference type="STRING" id="314256.OG2516_02374"/>
<dbReference type="GO" id="GO:0015562">
    <property type="term" value="F:efflux transmembrane transporter activity"/>
    <property type="evidence" value="ECO:0007669"/>
    <property type="project" value="TreeGrafter"/>
</dbReference>
<evidence type="ECO:0000256" key="2">
    <source>
        <dbReference type="SAM" id="Coils"/>
    </source>
</evidence>